<protein>
    <submittedName>
        <fullName evidence="1">Uncharacterized protein</fullName>
    </submittedName>
</protein>
<comment type="caution">
    <text evidence="1">The sequence shown here is derived from an EMBL/GenBank/DDBJ whole genome shotgun (WGS) entry which is preliminary data.</text>
</comment>
<sequence length="468" mass="50114">MAVHQVPAQTGVFARYLKGLVALLDRDGGWYAVFLHRDPQGMQACLDGFEVPPWDVVGSLLQDLAAVRGREFVEQEQLRAKQLHTASVAAHDRRPGGREALVERLELMRRELIHASGRNEELIRLIVSEPEGTETAEQLAYELEWVRDDHARATARVAELRRRLAALPPPEHGRAGVPGPSERVPRQASGPDPAQWPDPAQEGPRRGPHADPPGPSGGPAGPDVGQGRSKDGGKTKDKRRRPRGARFAGMEEDVEAVAVPELPVGGDLPRGARYGGAGADPEQEQPVLADPDDALRAARETVRSLGRLRAEGRSGEAHALLCEAATLPATWLPVLAAELHRAGLEADWATLLWEAASQPVLRLAAIAGALTGAGRAQDGHQLLRQGVTRPADEIAAAVLSLDEDGRAPEALALLIAYLQLHTPADTARIADRDPARLVPRLLAAARAGSASHERDLVHALRVSGHLGA</sequence>
<organism evidence="1 2">
    <name type="scientific">Streptomyces achmelvichensis</name>
    <dbReference type="NCBI Taxonomy" id="3134111"/>
    <lineage>
        <taxon>Bacteria</taxon>
        <taxon>Bacillati</taxon>
        <taxon>Actinomycetota</taxon>
        <taxon>Actinomycetes</taxon>
        <taxon>Kitasatosporales</taxon>
        <taxon>Streptomycetaceae</taxon>
        <taxon>Streptomyces</taxon>
    </lineage>
</organism>
<reference evidence="1" key="1">
    <citation type="submission" date="2024-03" db="EMBL/GenBank/DDBJ databases">
        <title>Novel Streptomyces species of biotechnological and ecological value are a feature of Machair soil.</title>
        <authorList>
            <person name="Prole J.R."/>
            <person name="Goodfellow M."/>
            <person name="Allenby N."/>
            <person name="Ward A.C."/>
        </authorList>
    </citation>
    <scope>NUCLEOTIDE SEQUENCE</scope>
    <source>
        <strain evidence="1">MS2.AVA.5</strain>
    </source>
</reference>
<evidence type="ECO:0000313" key="1">
    <source>
        <dbReference type="EMBL" id="MEJ8638292.1"/>
    </source>
</evidence>
<gene>
    <name evidence="1" type="ORF">WKI67_33540</name>
</gene>
<accession>A0ACC6Q549</accession>
<name>A0ACC6Q549_9ACTN</name>
<dbReference type="Proteomes" id="UP001377168">
    <property type="component" value="Unassembled WGS sequence"/>
</dbReference>
<keyword evidence="2" id="KW-1185">Reference proteome</keyword>
<dbReference type="EMBL" id="JBBKAJ010000022">
    <property type="protein sequence ID" value="MEJ8638292.1"/>
    <property type="molecule type" value="Genomic_DNA"/>
</dbReference>
<evidence type="ECO:0000313" key="2">
    <source>
        <dbReference type="Proteomes" id="UP001377168"/>
    </source>
</evidence>
<proteinExistence type="predicted"/>